<protein>
    <submittedName>
        <fullName evidence="3">TrwC relaxase</fullName>
    </submittedName>
</protein>
<evidence type="ECO:0000313" key="4">
    <source>
        <dbReference type="Proteomes" id="UP000198815"/>
    </source>
</evidence>
<dbReference type="InterPro" id="IPR014862">
    <property type="entry name" value="TrwC"/>
</dbReference>
<evidence type="ECO:0000259" key="2">
    <source>
        <dbReference type="Pfam" id="PF08751"/>
    </source>
</evidence>
<dbReference type="STRING" id="64702.SAMN05443377_12522"/>
<dbReference type="Proteomes" id="UP000198815">
    <property type="component" value="Unassembled WGS sequence"/>
</dbReference>
<feature type="region of interest" description="Disordered" evidence="1">
    <location>
        <begin position="64"/>
        <end position="84"/>
    </location>
</feature>
<keyword evidence="4" id="KW-1185">Reference proteome</keyword>
<dbReference type="Pfam" id="PF08751">
    <property type="entry name" value="TrwC"/>
    <property type="match status" value="1"/>
</dbReference>
<dbReference type="SUPFAM" id="SSF55464">
    <property type="entry name" value="Origin of replication-binding domain, RBD-like"/>
    <property type="match status" value="1"/>
</dbReference>
<dbReference type="RefSeq" id="WP_218139316.1">
    <property type="nucleotide sequence ID" value="NZ_FOGZ01000025.1"/>
</dbReference>
<evidence type="ECO:0000256" key="1">
    <source>
        <dbReference type="SAM" id="MobiDB-lite"/>
    </source>
</evidence>
<name>A0A1H9TMW8_9ACTN</name>
<dbReference type="EMBL" id="FOGZ01000025">
    <property type="protein sequence ID" value="SER98344.1"/>
    <property type="molecule type" value="Genomic_DNA"/>
</dbReference>
<gene>
    <name evidence="3" type="ORF">SAMN05443377_12522</name>
</gene>
<accession>A0A1H9TMW8</accession>
<sequence length="125" mass="13624">MILFHGSGAAARRYIEADRSRADEYYLGADDAVAEYSTLDSRGEVTAARSLTADEYEGWVDWTEPITGESMGTPREPGERSKGSPLFTEMTINAAKSLSVAAALHPEVSEALDQAQQDALVEIRR</sequence>
<evidence type="ECO:0000313" key="3">
    <source>
        <dbReference type="EMBL" id="SER98344.1"/>
    </source>
</evidence>
<proteinExistence type="predicted"/>
<feature type="domain" description="TrwC relaxase" evidence="2">
    <location>
        <begin position="10"/>
        <end position="121"/>
    </location>
</feature>
<reference evidence="3 4" key="1">
    <citation type="submission" date="2016-10" db="EMBL/GenBank/DDBJ databases">
        <authorList>
            <person name="de Groot N.N."/>
        </authorList>
    </citation>
    <scope>NUCLEOTIDE SEQUENCE [LARGE SCALE GENOMIC DNA]</scope>
    <source>
        <strain evidence="3 4">DSM 16859</strain>
    </source>
</reference>
<dbReference type="AlphaFoldDB" id="A0A1H9TMW8"/>
<organism evidence="3 4">
    <name type="scientific">Propionibacterium cyclohexanicum</name>
    <dbReference type="NCBI Taxonomy" id="64702"/>
    <lineage>
        <taxon>Bacteria</taxon>
        <taxon>Bacillati</taxon>
        <taxon>Actinomycetota</taxon>
        <taxon>Actinomycetes</taxon>
        <taxon>Propionibacteriales</taxon>
        <taxon>Propionibacteriaceae</taxon>
        <taxon>Propionibacterium</taxon>
    </lineage>
</organism>